<proteinExistence type="predicted"/>
<gene>
    <name evidence="1" type="ORF">PG994_002476</name>
</gene>
<comment type="caution">
    <text evidence="1">The sequence shown here is derived from an EMBL/GenBank/DDBJ whole genome shotgun (WGS) entry which is preliminary data.</text>
</comment>
<dbReference type="RefSeq" id="XP_066722026.1">
    <property type="nucleotide sequence ID" value="XM_066853885.1"/>
</dbReference>
<reference evidence="1 2" key="1">
    <citation type="submission" date="2023-01" db="EMBL/GenBank/DDBJ databases">
        <title>Analysis of 21 Apiospora genomes using comparative genomics revels a genus with tremendous synthesis potential of carbohydrate active enzymes and secondary metabolites.</title>
        <authorList>
            <person name="Sorensen T."/>
        </authorList>
    </citation>
    <scope>NUCLEOTIDE SEQUENCE [LARGE SCALE GENOMIC DNA]</scope>
    <source>
        <strain evidence="1 2">CBS 135458</strain>
    </source>
</reference>
<dbReference type="EMBL" id="JAQQWL010000002">
    <property type="protein sequence ID" value="KAK8087502.1"/>
    <property type="molecule type" value="Genomic_DNA"/>
</dbReference>
<protein>
    <submittedName>
        <fullName evidence="1">Uncharacterized protein</fullName>
    </submittedName>
</protein>
<organism evidence="1 2">
    <name type="scientific">Apiospora phragmitis</name>
    <dbReference type="NCBI Taxonomy" id="2905665"/>
    <lineage>
        <taxon>Eukaryota</taxon>
        <taxon>Fungi</taxon>
        <taxon>Dikarya</taxon>
        <taxon>Ascomycota</taxon>
        <taxon>Pezizomycotina</taxon>
        <taxon>Sordariomycetes</taxon>
        <taxon>Xylariomycetidae</taxon>
        <taxon>Amphisphaeriales</taxon>
        <taxon>Apiosporaceae</taxon>
        <taxon>Apiospora</taxon>
    </lineage>
</organism>
<keyword evidence="2" id="KW-1185">Reference proteome</keyword>
<sequence>MCCRHSPHLYRGLFFVIDTPNYADDGIMLVKMDWDEKEVDHYKDGSLAGPGVGVRLMRRIPSGWLTTTPTRTIASS</sequence>
<dbReference type="GeneID" id="92086948"/>
<evidence type="ECO:0000313" key="2">
    <source>
        <dbReference type="Proteomes" id="UP001480595"/>
    </source>
</evidence>
<evidence type="ECO:0000313" key="1">
    <source>
        <dbReference type="EMBL" id="KAK8087502.1"/>
    </source>
</evidence>
<dbReference type="Proteomes" id="UP001480595">
    <property type="component" value="Unassembled WGS sequence"/>
</dbReference>
<accession>A0ABR1WWF9</accession>
<name>A0ABR1WWF9_9PEZI</name>